<dbReference type="STRING" id="299467.A0A443RWK2"/>
<dbReference type="AlphaFoldDB" id="A0A443RWK2"/>
<dbReference type="EMBL" id="NCKV01023014">
    <property type="protein sequence ID" value="RWS19757.1"/>
    <property type="molecule type" value="Genomic_DNA"/>
</dbReference>
<keyword evidence="3 5" id="KW-1133">Transmembrane helix</keyword>
<dbReference type="InterPro" id="IPR018499">
    <property type="entry name" value="Tetraspanin/Peripherin"/>
</dbReference>
<dbReference type="InterPro" id="IPR008952">
    <property type="entry name" value="Tetraspanin_EC2_sf"/>
</dbReference>
<dbReference type="Pfam" id="PF00335">
    <property type="entry name" value="Tetraspanin"/>
    <property type="match status" value="1"/>
</dbReference>
<evidence type="ECO:0000256" key="1">
    <source>
        <dbReference type="ARBA" id="ARBA00004141"/>
    </source>
</evidence>
<evidence type="ECO:0000256" key="4">
    <source>
        <dbReference type="ARBA" id="ARBA00023136"/>
    </source>
</evidence>
<keyword evidence="4 5" id="KW-0472">Membrane</keyword>
<sequence length="120" mass="13088">MHQYENWYHTKDEKKMAVDMLQWNLGCCGLNGPQDWVTFAPSMFRGTEVPNSCCFDPMIGASATCSLSGVTPPFTKGCAMAIEDTFRVYIGVIAGVTIGISVIQLIAACFACMLSNALYN</sequence>
<feature type="transmembrane region" description="Helical" evidence="5">
    <location>
        <begin position="88"/>
        <end position="119"/>
    </location>
</feature>
<keyword evidence="7" id="KW-1185">Reference proteome</keyword>
<evidence type="ECO:0000256" key="3">
    <source>
        <dbReference type="ARBA" id="ARBA00022989"/>
    </source>
</evidence>
<evidence type="ECO:0000256" key="5">
    <source>
        <dbReference type="SAM" id="Phobius"/>
    </source>
</evidence>
<dbReference type="SUPFAM" id="SSF48652">
    <property type="entry name" value="Tetraspanin"/>
    <property type="match status" value="1"/>
</dbReference>
<comment type="subcellular location">
    <subcellularLocation>
        <location evidence="1">Membrane</location>
        <topology evidence="1">Multi-pass membrane protein</topology>
    </subcellularLocation>
</comment>
<proteinExistence type="predicted"/>
<dbReference type="Gene3D" id="1.10.1450.10">
    <property type="entry name" value="Tetraspanin"/>
    <property type="match status" value="1"/>
</dbReference>
<evidence type="ECO:0000313" key="6">
    <source>
        <dbReference type="EMBL" id="RWS19757.1"/>
    </source>
</evidence>
<gene>
    <name evidence="6" type="ORF">B4U80_12226</name>
</gene>
<organism evidence="6 7">
    <name type="scientific">Leptotrombidium deliense</name>
    <dbReference type="NCBI Taxonomy" id="299467"/>
    <lineage>
        <taxon>Eukaryota</taxon>
        <taxon>Metazoa</taxon>
        <taxon>Ecdysozoa</taxon>
        <taxon>Arthropoda</taxon>
        <taxon>Chelicerata</taxon>
        <taxon>Arachnida</taxon>
        <taxon>Acari</taxon>
        <taxon>Acariformes</taxon>
        <taxon>Trombidiformes</taxon>
        <taxon>Prostigmata</taxon>
        <taxon>Anystina</taxon>
        <taxon>Parasitengona</taxon>
        <taxon>Trombiculoidea</taxon>
        <taxon>Trombiculidae</taxon>
        <taxon>Leptotrombidium</taxon>
    </lineage>
</organism>
<dbReference type="OrthoDB" id="6366642at2759"/>
<dbReference type="VEuPathDB" id="VectorBase:LDEU012283"/>
<accession>A0A443RWK2</accession>
<comment type="caution">
    <text evidence="6">The sequence shown here is derived from an EMBL/GenBank/DDBJ whole genome shotgun (WGS) entry which is preliminary data.</text>
</comment>
<reference evidence="6 7" key="1">
    <citation type="journal article" date="2018" name="Gigascience">
        <title>Genomes of trombidid mites reveal novel predicted allergens and laterally-transferred genes associated with secondary metabolism.</title>
        <authorList>
            <person name="Dong X."/>
            <person name="Chaisiri K."/>
            <person name="Xia D."/>
            <person name="Armstrong S.D."/>
            <person name="Fang Y."/>
            <person name="Donnelly M.J."/>
            <person name="Kadowaki T."/>
            <person name="McGarry J.W."/>
            <person name="Darby A.C."/>
            <person name="Makepeace B.L."/>
        </authorList>
    </citation>
    <scope>NUCLEOTIDE SEQUENCE [LARGE SCALE GENOMIC DNA]</scope>
    <source>
        <strain evidence="6">UoL-UT</strain>
    </source>
</reference>
<evidence type="ECO:0000256" key="2">
    <source>
        <dbReference type="ARBA" id="ARBA00022692"/>
    </source>
</evidence>
<evidence type="ECO:0000313" key="7">
    <source>
        <dbReference type="Proteomes" id="UP000288716"/>
    </source>
</evidence>
<name>A0A443RWK2_9ACAR</name>
<dbReference type="Proteomes" id="UP000288716">
    <property type="component" value="Unassembled WGS sequence"/>
</dbReference>
<dbReference type="GO" id="GO:0016020">
    <property type="term" value="C:membrane"/>
    <property type="evidence" value="ECO:0007669"/>
    <property type="project" value="UniProtKB-SubCell"/>
</dbReference>
<protein>
    <submittedName>
        <fullName evidence="6">CD63 antigen-like protein</fullName>
    </submittedName>
</protein>
<keyword evidence="2 5" id="KW-0812">Transmembrane</keyword>